<dbReference type="Pfam" id="PF00528">
    <property type="entry name" value="BPD_transp_1"/>
    <property type="match status" value="1"/>
</dbReference>
<dbReference type="Proteomes" id="UP000076296">
    <property type="component" value="Unassembled WGS sequence"/>
</dbReference>
<dbReference type="Proteomes" id="UP000315888">
    <property type="component" value="Unassembled WGS sequence"/>
</dbReference>
<name>A0A0M3FPY9_ACIBA</name>
<dbReference type="GO" id="GO:0005886">
    <property type="term" value="C:plasma membrane"/>
    <property type="evidence" value="ECO:0007669"/>
    <property type="project" value="UniProtKB-SubCell"/>
</dbReference>
<feature type="transmembrane region" description="Helical" evidence="7">
    <location>
        <begin position="239"/>
        <end position="258"/>
    </location>
</feature>
<dbReference type="RefSeq" id="WP_000699298.1">
    <property type="nucleotide sequence ID" value="NZ_BHFY01000045.1"/>
</dbReference>
<dbReference type="EMBL" id="LRDT01000010">
    <property type="protein sequence ID" value="KZA21091.1"/>
    <property type="molecule type" value="Genomic_DNA"/>
</dbReference>
<proteinExistence type="inferred from homology"/>
<evidence type="ECO:0000313" key="12">
    <source>
        <dbReference type="Proteomes" id="UP000076296"/>
    </source>
</evidence>
<keyword evidence="2 7" id="KW-0813">Transport</keyword>
<comment type="similarity">
    <text evidence="7">Belongs to the binding-protein-dependent transport system permease family.</text>
</comment>
<keyword evidence="6 7" id="KW-0472">Membrane</keyword>
<dbReference type="PROSITE" id="PS50928">
    <property type="entry name" value="ABC_TM1"/>
    <property type="match status" value="1"/>
</dbReference>
<feature type="transmembrane region" description="Helical" evidence="7">
    <location>
        <begin position="119"/>
        <end position="142"/>
    </location>
</feature>
<accession>A0A0M3FPY9</accession>
<evidence type="ECO:0000313" key="13">
    <source>
        <dbReference type="Proteomes" id="UP000315888"/>
    </source>
</evidence>
<evidence type="ECO:0000256" key="3">
    <source>
        <dbReference type="ARBA" id="ARBA00022475"/>
    </source>
</evidence>
<reference evidence="11 13" key="2">
    <citation type="submission" date="2019-06" db="EMBL/GenBank/DDBJ databases">
        <title>A Diverse Panel of Clinical Acinetobacter baumannii for Research Use.</title>
        <authorList>
            <person name="Mcgann P."/>
            <person name="Snesrud E."/>
            <person name="Galac M.R."/>
        </authorList>
    </citation>
    <scope>NUCLEOTIDE SEQUENCE [LARGE SCALE GENOMIC DNA]</scope>
    <source>
        <strain evidence="11 13">MRSN14237</strain>
    </source>
</reference>
<sequence>MKILVKPLIEQNNVLFKTPLRKKFSSKKVYGLLSVISPLLVFLIWHLISSLQIFPTQILVPPKTVWNTFIALLQSGELQMHLKDSLSRLFLGFSIAAISAIAFGIAYGANTLFRNYTYILFNVFYQIPIFVLIPIFILVFGIGELFKILLIIKACFFPIAVATADAVKNIPKQYIELGQIYQLKKRAWLRLIILPSILPPLIGGLRIALGRAWLILVAVELLAAGTGIGQMMELGRQMLRLDVVMVGVFITGVVGFILDKVLRLVEQRFISPALSSGEK</sequence>
<dbReference type="AlphaFoldDB" id="A0A0M3FPY9"/>
<feature type="transmembrane region" description="Helical" evidence="7">
    <location>
        <begin position="29"/>
        <end position="48"/>
    </location>
</feature>
<evidence type="ECO:0000256" key="7">
    <source>
        <dbReference type="RuleBase" id="RU363032"/>
    </source>
</evidence>
<dbReference type="EMBL" id="VHGY01000062">
    <property type="protein sequence ID" value="TPU60634.1"/>
    <property type="molecule type" value="Genomic_DNA"/>
</dbReference>
<gene>
    <name evidence="9" type="primary">ssuC_2</name>
    <name evidence="11" type="ORF">FJU42_18095</name>
    <name evidence="10" type="ORF">IHV20_19415</name>
    <name evidence="9" type="ORF">LV35_00818</name>
</gene>
<organism evidence="11 13">
    <name type="scientific">Acinetobacter baumannii</name>
    <dbReference type="NCBI Taxonomy" id="470"/>
    <lineage>
        <taxon>Bacteria</taxon>
        <taxon>Pseudomonadati</taxon>
        <taxon>Pseudomonadota</taxon>
        <taxon>Gammaproteobacteria</taxon>
        <taxon>Moraxellales</taxon>
        <taxon>Moraxellaceae</taxon>
        <taxon>Acinetobacter</taxon>
        <taxon>Acinetobacter calcoaceticus/baumannii complex</taxon>
    </lineage>
</organism>
<reference evidence="10" key="3">
    <citation type="submission" date="2020-09" db="EMBL/GenBank/DDBJ databases">
        <title>Distribution of Beta-Lactamase Producing Gram-Negative Bacterial Isolates in Isabela River of Santo Domingo, Dominican Republic.</title>
        <authorList>
            <person name="Calderon V."/>
            <person name="Bonnelly R."/>
            <person name="Del Rosario C."/>
            <person name="Duarte A."/>
            <person name="Barauna R."/>
            <person name="Juca Ramos R.T."/>
            <person name="Perdomo O.P."/>
            <person name="Rodriguez De Francisco L.E."/>
            <person name="Franco De Los Santos E.F."/>
        </authorList>
    </citation>
    <scope>NUCLEOTIDE SEQUENCE</scope>
    <source>
        <strain evidence="10">INTEC_BI15</strain>
    </source>
</reference>
<dbReference type="PANTHER" id="PTHR30151">
    <property type="entry name" value="ALKANE SULFONATE ABC TRANSPORTER-RELATED, MEMBRANE SUBUNIT"/>
    <property type="match status" value="1"/>
</dbReference>
<dbReference type="InterPro" id="IPR000515">
    <property type="entry name" value="MetI-like"/>
</dbReference>
<protein>
    <submittedName>
        <fullName evidence="11">ABC transporter permease</fullName>
    </submittedName>
    <submittedName>
        <fullName evidence="9">Aliphatic sulfonates transport permease protein SsuC</fullName>
    </submittedName>
</protein>
<feature type="transmembrane region" description="Helical" evidence="7">
    <location>
        <begin position="148"/>
        <end position="167"/>
    </location>
</feature>
<comment type="caution">
    <text evidence="11">The sequence shown here is derived from an EMBL/GenBank/DDBJ whole genome shotgun (WGS) entry which is preliminary data.</text>
</comment>
<evidence type="ECO:0000259" key="8">
    <source>
        <dbReference type="PROSITE" id="PS50928"/>
    </source>
</evidence>
<keyword evidence="3" id="KW-1003">Cell membrane</keyword>
<dbReference type="EMBL" id="JACZEI010000038">
    <property type="protein sequence ID" value="MBE0332305.1"/>
    <property type="molecule type" value="Genomic_DNA"/>
</dbReference>
<dbReference type="SUPFAM" id="SSF161098">
    <property type="entry name" value="MetI-like"/>
    <property type="match status" value="1"/>
</dbReference>
<dbReference type="Proteomes" id="UP000655940">
    <property type="component" value="Unassembled WGS sequence"/>
</dbReference>
<dbReference type="PANTHER" id="PTHR30151:SF0">
    <property type="entry name" value="ABC TRANSPORTER PERMEASE PROTEIN MJ0413-RELATED"/>
    <property type="match status" value="1"/>
</dbReference>
<feature type="transmembrane region" description="Helical" evidence="7">
    <location>
        <begin position="188"/>
        <end position="207"/>
    </location>
</feature>
<dbReference type="Gene3D" id="1.10.3720.10">
    <property type="entry name" value="MetI-like"/>
    <property type="match status" value="1"/>
</dbReference>
<comment type="subcellular location">
    <subcellularLocation>
        <location evidence="1 7">Cell membrane</location>
        <topology evidence="1 7">Multi-pass membrane protein</topology>
    </subcellularLocation>
</comment>
<evidence type="ECO:0000256" key="6">
    <source>
        <dbReference type="ARBA" id="ARBA00023136"/>
    </source>
</evidence>
<evidence type="ECO:0000256" key="4">
    <source>
        <dbReference type="ARBA" id="ARBA00022692"/>
    </source>
</evidence>
<feature type="domain" description="ABC transmembrane type-1" evidence="8">
    <location>
        <begin position="82"/>
        <end position="262"/>
    </location>
</feature>
<evidence type="ECO:0000256" key="2">
    <source>
        <dbReference type="ARBA" id="ARBA00022448"/>
    </source>
</evidence>
<keyword evidence="5 7" id="KW-1133">Transmembrane helix</keyword>
<evidence type="ECO:0000313" key="10">
    <source>
        <dbReference type="EMBL" id="MBE0332305.1"/>
    </source>
</evidence>
<dbReference type="GO" id="GO:0055085">
    <property type="term" value="P:transmembrane transport"/>
    <property type="evidence" value="ECO:0007669"/>
    <property type="project" value="InterPro"/>
</dbReference>
<evidence type="ECO:0000256" key="1">
    <source>
        <dbReference type="ARBA" id="ARBA00004651"/>
    </source>
</evidence>
<dbReference type="CDD" id="cd06261">
    <property type="entry name" value="TM_PBP2"/>
    <property type="match status" value="1"/>
</dbReference>
<dbReference type="InterPro" id="IPR035906">
    <property type="entry name" value="MetI-like_sf"/>
</dbReference>
<evidence type="ECO:0000256" key="5">
    <source>
        <dbReference type="ARBA" id="ARBA00022989"/>
    </source>
</evidence>
<evidence type="ECO:0000313" key="11">
    <source>
        <dbReference type="EMBL" id="TPU60634.1"/>
    </source>
</evidence>
<feature type="transmembrane region" description="Helical" evidence="7">
    <location>
        <begin position="89"/>
        <end position="107"/>
    </location>
</feature>
<reference evidence="9 12" key="1">
    <citation type="submission" date="2016-01" db="EMBL/GenBank/DDBJ databases">
        <title>Draft sequences of Acinetobacter baumannii isolates from wounded military personnel.</title>
        <authorList>
            <person name="Arivett B.A."/>
            <person name="Fiester S.E."/>
            <person name="Ream D.C."/>
            <person name="Actis L.A."/>
        </authorList>
    </citation>
    <scope>NUCLEOTIDE SEQUENCE [LARGE SCALE GENOMIC DNA]</scope>
    <source>
        <strain evidence="9 12">AB2828</strain>
    </source>
</reference>
<evidence type="ECO:0000313" key="9">
    <source>
        <dbReference type="EMBL" id="KZA21091.1"/>
    </source>
</evidence>
<keyword evidence="4 7" id="KW-0812">Transmembrane</keyword>